<dbReference type="GO" id="GO:0006260">
    <property type="term" value="P:DNA replication"/>
    <property type="evidence" value="ECO:0007669"/>
    <property type="project" value="InterPro"/>
</dbReference>
<dbReference type="PANTHER" id="PTHR14052:SF0">
    <property type="entry name" value="ORIGIN RECOGNITION COMPLEX SUBUNIT 2"/>
    <property type="match status" value="1"/>
</dbReference>
<feature type="compositionally biased region" description="Basic and acidic residues" evidence="2">
    <location>
        <begin position="133"/>
        <end position="148"/>
    </location>
</feature>
<feature type="compositionally biased region" description="Polar residues" evidence="2">
    <location>
        <begin position="201"/>
        <end position="215"/>
    </location>
</feature>
<evidence type="ECO:0000256" key="2">
    <source>
        <dbReference type="SAM" id="MobiDB-lite"/>
    </source>
</evidence>
<dbReference type="EMBL" id="ML220114">
    <property type="protein sequence ID" value="TGZ82880.1"/>
    <property type="molecule type" value="Genomic_DNA"/>
</dbReference>
<dbReference type="OrthoDB" id="346673at2759"/>
<feature type="domain" description="Origin recognition complex subunit 2 RecA-like" evidence="3">
    <location>
        <begin position="444"/>
        <end position="611"/>
    </location>
</feature>
<dbReference type="Pfam" id="PF04667">
    <property type="entry name" value="Endosulfine"/>
    <property type="match status" value="1"/>
</dbReference>
<sequence>MTEEEQKLFRLYGKLPSKKDILKNKLKERKYFDSGDYALSKAGKASDVGVTNIGSQHPHPENIPHIHNSPKSGSEQLGSSISSPSSSGVSGIAGSPVLAKEQLPGLSHVHSKSPIASGASIVADDVEDEEESAPEKVEGEGKASESAKVDPVPIPGHVAAPSYLELSNQTYGSMPAPLNLSIFLLRHDPPPPTSMKRRRNPSTAVESSTGSASDSETARSSRRTAIAPHANVEDNHGSALATSELTTLRVPSTPGRRKAGTGILNGAHLEPAPSPSPRKKNLLMTPQKVRFLNDGDASPSVVTNADKSARRKSVRRMVAKTLNDEDGTDDDDDEEYDLVGKIYSDSEEESGSEDEELEESASRSTMTTGKSKAPPPPLKAKGRKKRETTPPPSFMDGVESYFHQNKKARQQTSTATLSSLPQLDHSTYFSLLRSHPDHHADVRKKLFDSHLENMPQWIFELSEGFNLLFYGYGSKRALLTEIANTLYTTPGSIVIINGYLPTITLKDVLNIIFSAIFAAASSSITAKLGATPNDMVENVLSLLSEPDAQPLTMIIHNLDGESLRAERAQAIIARIAAHPKISLVASIDHIRAPLLWDAARKEQFNFLWHDVTTFEPYSVEIPADEVLVLGDGAGRAGGTKGVKYVLASLPTNAKALFRVLVSEQLQAMVEDEGGKERKNIEDYGIEYRVLYQKAVDLWTTKWSIQRKTDKEQRYYGRHLGRRI</sequence>
<comment type="similarity">
    <text evidence="1">Belongs to the endosulfine family.</text>
</comment>
<evidence type="ECO:0000259" key="3">
    <source>
        <dbReference type="Pfam" id="PF04084"/>
    </source>
</evidence>
<dbReference type="InterPro" id="IPR007220">
    <property type="entry name" value="ORC2"/>
</dbReference>
<feature type="compositionally biased region" description="Polar residues" evidence="2">
    <location>
        <begin position="240"/>
        <end position="250"/>
    </location>
</feature>
<keyword evidence="5" id="KW-1185">Reference proteome</keyword>
<feature type="region of interest" description="Disordered" evidence="2">
    <location>
        <begin position="185"/>
        <end position="313"/>
    </location>
</feature>
<proteinExistence type="inferred from homology"/>
<feature type="compositionally biased region" description="Low complexity" evidence="2">
    <location>
        <begin position="65"/>
        <end position="95"/>
    </location>
</feature>
<evidence type="ECO:0000313" key="5">
    <source>
        <dbReference type="Proteomes" id="UP000298138"/>
    </source>
</evidence>
<organism evidence="4 5">
    <name type="scientific">Ascodesmis nigricans</name>
    <dbReference type="NCBI Taxonomy" id="341454"/>
    <lineage>
        <taxon>Eukaryota</taxon>
        <taxon>Fungi</taxon>
        <taxon>Dikarya</taxon>
        <taxon>Ascomycota</taxon>
        <taxon>Pezizomycotina</taxon>
        <taxon>Pezizomycetes</taxon>
        <taxon>Pezizales</taxon>
        <taxon>Ascodesmidaceae</taxon>
        <taxon>Ascodesmis</taxon>
    </lineage>
</organism>
<dbReference type="Proteomes" id="UP000298138">
    <property type="component" value="Unassembled WGS sequence"/>
</dbReference>
<feature type="compositionally biased region" description="Acidic residues" evidence="2">
    <location>
        <begin position="345"/>
        <end position="359"/>
    </location>
</feature>
<dbReference type="STRING" id="341454.A0A4S2N1D5"/>
<accession>A0A4S2N1D5</accession>
<reference evidence="4 5" key="1">
    <citation type="submission" date="2019-04" db="EMBL/GenBank/DDBJ databases">
        <title>Comparative genomics and transcriptomics to analyze fruiting body development in filamentous ascomycetes.</title>
        <authorList>
            <consortium name="DOE Joint Genome Institute"/>
            <person name="Lutkenhaus R."/>
            <person name="Traeger S."/>
            <person name="Breuer J."/>
            <person name="Kuo A."/>
            <person name="Lipzen A."/>
            <person name="Pangilinan J."/>
            <person name="Dilworth D."/>
            <person name="Sandor L."/>
            <person name="Poggeler S."/>
            <person name="Barry K."/>
            <person name="Grigoriev I.V."/>
            <person name="Nowrousian M."/>
        </authorList>
    </citation>
    <scope>NUCLEOTIDE SEQUENCE [LARGE SCALE GENOMIC DNA]</scope>
    <source>
        <strain evidence="4 5">CBS 389.68</strain>
    </source>
</reference>
<protein>
    <submittedName>
        <fullName evidence="4">ORC2-domain-containing protein</fullName>
    </submittedName>
</protein>
<feature type="region of interest" description="Disordered" evidence="2">
    <location>
        <begin position="43"/>
        <end position="155"/>
    </location>
</feature>
<dbReference type="InterPro" id="IPR006760">
    <property type="entry name" value="Endosulphine"/>
</dbReference>
<dbReference type="GO" id="GO:0003688">
    <property type="term" value="F:DNA replication origin binding"/>
    <property type="evidence" value="ECO:0007669"/>
    <property type="project" value="TreeGrafter"/>
</dbReference>
<dbReference type="AlphaFoldDB" id="A0A4S2N1D5"/>
<dbReference type="PANTHER" id="PTHR14052">
    <property type="entry name" value="ORIGIN RECOGNITION COMPLEX SUBUNIT 2"/>
    <property type="match status" value="1"/>
</dbReference>
<evidence type="ECO:0000313" key="4">
    <source>
        <dbReference type="EMBL" id="TGZ82880.1"/>
    </source>
</evidence>
<dbReference type="InterPro" id="IPR056772">
    <property type="entry name" value="RecA-like_ORC2"/>
</dbReference>
<gene>
    <name evidence="4" type="ORF">EX30DRAFT_347239</name>
</gene>
<dbReference type="InParanoid" id="A0A4S2N1D5"/>
<name>A0A4S2N1D5_9PEZI</name>
<feature type="region of interest" description="Disordered" evidence="2">
    <location>
        <begin position="342"/>
        <end position="398"/>
    </location>
</feature>
<evidence type="ECO:0000256" key="1">
    <source>
        <dbReference type="ARBA" id="ARBA00010520"/>
    </source>
</evidence>
<dbReference type="GO" id="GO:0005664">
    <property type="term" value="C:nuclear origin of replication recognition complex"/>
    <property type="evidence" value="ECO:0007669"/>
    <property type="project" value="TreeGrafter"/>
</dbReference>
<dbReference type="Pfam" id="PF04084">
    <property type="entry name" value="RecA-like_ORC2"/>
    <property type="match status" value="1"/>
</dbReference>